<reference evidence="2" key="3">
    <citation type="submission" date="2015-04" db="UniProtKB">
        <authorList>
            <consortium name="EnsemblPlants"/>
        </authorList>
    </citation>
    <scope>IDENTIFICATION</scope>
</reference>
<sequence>MDERFMFLSISAQSPKPNRTGIWTRMAEIPAGPDAVPLRTTGSGDGTQRPNAIPTPRHQVALRPSPLRLLPLHTRGCADRTGFCCVRESRLDVGGGSN</sequence>
<dbReference type="EnsemblPlants" id="LPERR03G10590.1">
    <property type="protein sequence ID" value="LPERR03G10590.1"/>
    <property type="gene ID" value="LPERR03G10590"/>
</dbReference>
<proteinExistence type="predicted"/>
<evidence type="ECO:0000313" key="3">
    <source>
        <dbReference type="Proteomes" id="UP000032180"/>
    </source>
</evidence>
<dbReference type="Proteomes" id="UP000032180">
    <property type="component" value="Chromosome 3"/>
</dbReference>
<keyword evidence="3" id="KW-1185">Reference proteome</keyword>
<evidence type="ECO:0000313" key="2">
    <source>
        <dbReference type="EnsemblPlants" id="LPERR03G10590.1"/>
    </source>
</evidence>
<name>A0A0D9VSD1_9ORYZ</name>
<feature type="compositionally biased region" description="Polar residues" evidence="1">
    <location>
        <begin position="40"/>
        <end position="50"/>
    </location>
</feature>
<dbReference type="HOGENOM" id="CLU_2336688_0_0_1"/>
<dbReference type="AlphaFoldDB" id="A0A0D9VSD1"/>
<protein>
    <submittedName>
        <fullName evidence="2">Uncharacterized protein</fullName>
    </submittedName>
</protein>
<reference evidence="3" key="2">
    <citation type="submission" date="2013-12" db="EMBL/GenBank/DDBJ databases">
        <authorList>
            <person name="Yu Y."/>
            <person name="Lee S."/>
            <person name="de Baynast K."/>
            <person name="Wissotski M."/>
            <person name="Liu L."/>
            <person name="Talag J."/>
            <person name="Goicoechea J."/>
            <person name="Angelova A."/>
            <person name="Jetty R."/>
            <person name="Kudrna D."/>
            <person name="Golser W."/>
            <person name="Rivera L."/>
            <person name="Zhang J."/>
            <person name="Wing R."/>
        </authorList>
    </citation>
    <scope>NUCLEOTIDE SEQUENCE</scope>
</reference>
<dbReference type="Gramene" id="LPERR03G10590.1">
    <property type="protein sequence ID" value="LPERR03G10590.1"/>
    <property type="gene ID" value="LPERR03G10590"/>
</dbReference>
<reference evidence="2 3" key="1">
    <citation type="submission" date="2012-08" db="EMBL/GenBank/DDBJ databases">
        <title>Oryza genome evolution.</title>
        <authorList>
            <person name="Wing R.A."/>
        </authorList>
    </citation>
    <scope>NUCLEOTIDE SEQUENCE</scope>
</reference>
<organism evidence="2 3">
    <name type="scientific">Leersia perrieri</name>
    <dbReference type="NCBI Taxonomy" id="77586"/>
    <lineage>
        <taxon>Eukaryota</taxon>
        <taxon>Viridiplantae</taxon>
        <taxon>Streptophyta</taxon>
        <taxon>Embryophyta</taxon>
        <taxon>Tracheophyta</taxon>
        <taxon>Spermatophyta</taxon>
        <taxon>Magnoliopsida</taxon>
        <taxon>Liliopsida</taxon>
        <taxon>Poales</taxon>
        <taxon>Poaceae</taxon>
        <taxon>BOP clade</taxon>
        <taxon>Oryzoideae</taxon>
        <taxon>Oryzeae</taxon>
        <taxon>Oryzinae</taxon>
        <taxon>Leersia</taxon>
    </lineage>
</organism>
<feature type="region of interest" description="Disordered" evidence="1">
    <location>
        <begin position="32"/>
        <end position="57"/>
    </location>
</feature>
<evidence type="ECO:0000256" key="1">
    <source>
        <dbReference type="SAM" id="MobiDB-lite"/>
    </source>
</evidence>
<accession>A0A0D9VSD1</accession>